<reference evidence="1 2" key="1">
    <citation type="submission" date="2019-07" db="EMBL/GenBank/DDBJ databases">
        <title>Draft genome sequences of 15 bacterial species constituting the stable defined intestinal microbiota of the GM15 gnotobiotic mouse model.</title>
        <authorList>
            <person name="Elie C."/>
            <person name="Mathieu A."/>
            <person name="Saliou A."/>
            <person name="Darnaud M."/>
            <person name="Leulier F."/>
            <person name="Tamellini A."/>
        </authorList>
    </citation>
    <scope>NUCLEOTIDE SEQUENCE [LARGE SCALE GENOMIC DNA]</scope>
    <source>
        <strain evidence="2">ASF 502</strain>
    </source>
</reference>
<evidence type="ECO:0000313" key="2">
    <source>
        <dbReference type="Proteomes" id="UP000474104"/>
    </source>
</evidence>
<evidence type="ECO:0000313" key="1">
    <source>
        <dbReference type="EMBL" id="NDO67865.1"/>
    </source>
</evidence>
<dbReference type="OrthoDB" id="2050057at2"/>
<proteinExistence type="predicted"/>
<sequence>MNKKGIIIGLAIIAAAAAGICLPKSPEKLGNMGSRYSEQTTAVSDISFSGEAGERIKFSFRSDIVSGDLDIILFNSAGSEVYALDRAKELETFFTVDSSDTYVLAAECRDFIGDYEISVYRAD</sequence>
<comment type="caution">
    <text evidence="1">The sequence shown here is derived from an EMBL/GenBank/DDBJ whole genome shotgun (WGS) entry which is preliminary data.</text>
</comment>
<dbReference type="EMBL" id="VIRB01000028">
    <property type="protein sequence ID" value="NDO67865.1"/>
    <property type="molecule type" value="Genomic_DNA"/>
</dbReference>
<organism evidence="1 2">
    <name type="scientific">Schaedlerella arabinosiphila</name>
    <dbReference type="NCBI Taxonomy" id="2044587"/>
    <lineage>
        <taxon>Bacteria</taxon>
        <taxon>Bacillati</taxon>
        <taxon>Bacillota</taxon>
        <taxon>Clostridia</taxon>
        <taxon>Lachnospirales</taxon>
        <taxon>Lachnospiraceae</taxon>
        <taxon>Schaedlerella</taxon>
    </lineage>
</organism>
<accession>A0A9X5C5A5</accession>
<gene>
    <name evidence="1" type="ORF">FMM80_03725</name>
</gene>
<name>A0A9X5C5A5_9FIRM</name>
<dbReference type="AlphaFoldDB" id="A0A9X5C5A5"/>
<dbReference type="Proteomes" id="UP000474104">
    <property type="component" value="Unassembled WGS sequence"/>
</dbReference>
<protein>
    <submittedName>
        <fullName evidence="1">Uncharacterized protein</fullName>
    </submittedName>
</protein>
<dbReference type="RefSeq" id="WP_004069736.1">
    <property type="nucleotide sequence ID" value="NZ_VIRB01000028.1"/>
</dbReference>